<organism evidence="4 5">
    <name type="scientific">Modestobacter versicolor</name>
    <dbReference type="NCBI Taxonomy" id="429133"/>
    <lineage>
        <taxon>Bacteria</taxon>
        <taxon>Bacillati</taxon>
        <taxon>Actinomycetota</taxon>
        <taxon>Actinomycetes</taxon>
        <taxon>Geodermatophilales</taxon>
        <taxon>Geodermatophilaceae</taxon>
        <taxon>Modestobacter</taxon>
    </lineage>
</organism>
<name>A0A323VDL9_9ACTN</name>
<evidence type="ECO:0000256" key="1">
    <source>
        <dbReference type="ARBA" id="ARBA00005254"/>
    </source>
</evidence>
<dbReference type="CDD" id="cd06558">
    <property type="entry name" value="crotonase-like"/>
    <property type="match status" value="1"/>
</dbReference>
<dbReference type="InterPro" id="IPR014748">
    <property type="entry name" value="Enoyl-CoA_hydra_C"/>
</dbReference>
<dbReference type="AlphaFoldDB" id="A0A323VDL9"/>
<dbReference type="Pfam" id="PF00378">
    <property type="entry name" value="ECH_1"/>
    <property type="match status" value="1"/>
</dbReference>
<dbReference type="RefSeq" id="WP_110551377.1">
    <property type="nucleotide sequence ID" value="NZ_JACIBU010000001.1"/>
</dbReference>
<evidence type="ECO:0000256" key="2">
    <source>
        <dbReference type="SAM" id="MobiDB-lite"/>
    </source>
</evidence>
<proteinExistence type="inferred from homology"/>
<dbReference type="PANTHER" id="PTHR43459:SF1">
    <property type="entry name" value="EG:BACN32G11.4 PROTEIN"/>
    <property type="match status" value="1"/>
</dbReference>
<dbReference type="Gene3D" id="1.10.12.10">
    <property type="entry name" value="Lyase 2-enoyl-coa Hydratase, Chain A, domain 2"/>
    <property type="match status" value="1"/>
</dbReference>
<dbReference type="EMBL" id="QKNV01000038">
    <property type="protein sequence ID" value="PZA22300.1"/>
    <property type="molecule type" value="Genomic_DNA"/>
</dbReference>
<comment type="similarity">
    <text evidence="1">Belongs to the enoyl-CoA hydratase/isomerase family.</text>
</comment>
<dbReference type="Gene3D" id="3.90.226.10">
    <property type="entry name" value="2-enoyl-CoA Hydratase, Chain A, domain 1"/>
    <property type="match status" value="1"/>
</dbReference>
<evidence type="ECO:0000313" key="4">
    <source>
        <dbReference type="EMBL" id="PZA22300.1"/>
    </source>
</evidence>
<dbReference type="InterPro" id="IPR001753">
    <property type="entry name" value="Enoyl-CoA_hydra/iso"/>
</dbReference>
<evidence type="ECO:0000313" key="3">
    <source>
        <dbReference type="EMBL" id="MBB3676599.1"/>
    </source>
</evidence>
<evidence type="ECO:0000313" key="6">
    <source>
        <dbReference type="Proteomes" id="UP000580718"/>
    </source>
</evidence>
<dbReference type="Proteomes" id="UP000247602">
    <property type="component" value="Unassembled WGS sequence"/>
</dbReference>
<feature type="region of interest" description="Disordered" evidence="2">
    <location>
        <begin position="236"/>
        <end position="262"/>
    </location>
</feature>
<keyword evidence="5" id="KW-1185">Reference proteome</keyword>
<reference evidence="3 6" key="2">
    <citation type="submission" date="2020-08" db="EMBL/GenBank/DDBJ databases">
        <title>Sequencing the genomes of 1000 actinobacteria strains.</title>
        <authorList>
            <person name="Klenk H.-P."/>
        </authorList>
    </citation>
    <scope>NUCLEOTIDE SEQUENCE [LARGE SCALE GENOMIC DNA]</scope>
    <source>
        <strain evidence="3 6">DSM 16678</strain>
    </source>
</reference>
<dbReference type="InterPro" id="IPR029045">
    <property type="entry name" value="ClpP/crotonase-like_dom_sf"/>
</dbReference>
<gene>
    <name evidence="4" type="ORF">DMO24_05740</name>
    <name evidence="3" type="ORF">FHX36_002334</name>
</gene>
<dbReference type="OrthoDB" id="3473569at2"/>
<dbReference type="PANTHER" id="PTHR43459">
    <property type="entry name" value="ENOYL-COA HYDRATASE"/>
    <property type="match status" value="1"/>
</dbReference>
<comment type="caution">
    <text evidence="4">The sequence shown here is derived from an EMBL/GenBank/DDBJ whole genome shotgun (WGS) entry which is preliminary data.</text>
</comment>
<dbReference type="SUPFAM" id="SSF52096">
    <property type="entry name" value="ClpP/crotonase"/>
    <property type="match status" value="1"/>
</dbReference>
<sequence>MTAPAARVTTALDGDVWRISLDAADTGNPVDRVMAGQLAEALDRRPAEARVVLLLSTGRDFCVGADLRGLAAGEDLPASVRALSAAWHQVVRSVLHCPVPVVAGVRGSVAGAGIGLLGACDLVVCGRSTKLHPAYGSLGLSPDGGTSWALTRALGAPRALELLLTDGVLHAADAHTFGLVARLVDDETLVEEVTALARSIAAGPVRAMVRTRGLVRRAAIRTLDEQLEDEERLLVESAADPEGREGVAAALAGRRPDFRGAR</sequence>
<dbReference type="Proteomes" id="UP000580718">
    <property type="component" value="Unassembled WGS sequence"/>
</dbReference>
<reference evidence="4 5" key="1">
    <citation type="submission" date="2018-06" db="EMBL/GenBank/DDBJ databases">
        <title>Draft genome sequence of Modestobacter versicolor CP153-2.</title>
        <authorList>
            <person name="Gundlapally S.R."/>
        </authorList>
    </citation>
    <scope>NUCLEOTIDE SEQUENCE [LARGE SCALE GENOMIC DNA]</scope>
    <source>
        <strain evidence="4 5">CP153-2</strain>
    </source>
</reference>
<protein>
    <submittedName>
        <fullName evidence="3">2-(1,2-epoxy-1,2-dihydrophenyl)acetyl-CoA isomerase</fullName>
        <ecNumber evidence="3">5.3.3.18</ecNumber>
    </submittedName>
    <submittedName>
        <fullName evidence="4">Enoyl-CoA hydratase</fullName>
    </submittedName>
</protein>
<keyword evidence="3" id="KW-0413">Isomerase</keyword>
<dbReference type="EC" id="5.3.3.18" evidence="3"/>
<dbReference type="GO" id="GO:0016853">
    <property type="term" value="F:isomerase activity"/>
    <property type="evidence" value="ECO:0007669"/>
    <property type="project" value="UniProtKB-KW"/>
</dbReference>
<dbReference type="EMBL" id="JACIBU010000001">
    <property type="protein sequence ID" value="MBB3676599.1"/>
    <property type="molecule type" value="Genomic_DNA"/>
</dbReference>
<evidence type="ECO:0000313" key="5">
    <source>
        <dbReference type="Proteomes" id="UP000247602"/>
    </source>
</evidence>
<accession>A0A323VDL9</accession>